<keyword evidence="3" id="KW-1185">Reference proteome</keyword>
<dbReference type="GO" id="GO:0005737">
    <property type="term" value="C:cytoplasm"/>
    <property type="evidence" value="ECO:0007669"/>
    <property type="project" value="TreeGrafter"/>
</dbReference>
<dbReference type="PANTHER" id="PTHR42850">
    <property type="entry name" value="METALLOPHOSPHOESTERASE"/>
    <property type="match status" value="1"/>
</dbReference>
<dbReference type="InterPro" id="IPR004843">
    <property type="entry name" value="Calcineurin-like_PHP"/>
</dbReference>
<proteinExistence type="predicted"/>
<dbReference type="InterPro" id="IPR050126">
    <property type="entry name" value="Ap4A_hydrolase"/>
</dbReference>
<dbReference type="PANTHER" id="PTHR42850:SF4">
    <property type="entry name" value="ZINC-DEPENDENT ENDOPOLYPHOSPHATASE"/>
    <property type="match status" value="1"/>
</dbReference>
<accession>A0A4R3STL9</accession>
<gene>
    <name evidence="2" type="ORF">EDD61_1394</name>
</gene>
<protein>
    <submittedName>
        <fullName evidence="2">Serine/threonine protein phosphatase 1</fullName>
    </submittedName>
</protein>
<dbReference type="AlphaFoldDB" id="A0A4R3STL9"/>
<dbReference type="GO" id="GO:0110154">
    <property type="term" value="P:RNA decapping"/>
    <property type="evidence" value="ECO:0007669"/>
    <property type="project" value="TreeGrafter"/>
</dbReference>
<organism evidence="2 3">
    <name type="scientific">Longicatena caecimuris</name>
    <dbReference type="NCBI Taxonomy" id="1796635"/>
    <lineage>
        <taxon>Bacteria</taxon>
        <taxon>Bacillati</taxon>
        <taxon>Bacillota</taxon>
        <taxon>Erysipelotrichia</taxon>
        <taxon>Erysipelotrichales</taxon>
        <taxon>Erysipelotrichaceae</taxon>
        <taxon>Longicatena</taxon>
    </lineage>
</organism>
<dbReference type="Gene3D" id="3.60.21.10">
    <property type="match status" value="1"/>
</dbReference>
<evidence type="ECO:0000313" key="2">
    <source>
        <dbReference type="EMBL" id="TCU51872.1"/>
    </source>
</evidence>
<evidence type="ECO:0000259" key="1">
    <source>
        <dbReference type="Pfam" id="PF00149"/>
    </source>
</evidence>
<dbReference type="Pfam" id="PF00149">
    <property type="entry name" value="Metallophos"/>
    <property type="match status" value="1"/>
</dbReference>
<evidence type="ECO:0000313" key="3">
    <source>
        <dbReference type="Proteomes" id="UP000295773"/>
    </source>
</evidence>
<dbReference type="SUPFAM" id="SSF56300">
    <property type="entry name" value="Metallo-dependent phosphatases"/>
    <property type="match status" value="1"/>
</dbReference>
<comment type="caution">
    <text evidence="2">The sequence shown here is derived from an EMBL/GenBank/DDBJ whole genome shotgun (WGS) entry which is preliminary data.</text>
</comment>
<reference evidence="2 3" key="1">
    <citation type="submission" date="2019-03" db="EMBL/GenBank/DDBJ databases">
        <title>Genomic Encyclopedia of Type Strains, Phase IV (KMG-IV): sequencing the most valuable type-strain genomes for metagenomic binning, comparative biology and taxonomic classification.</title>
        <authorList>
            <person name="Goeker M."/>
        </authorList>
    </citation>
    <scope>NUCLEOTIDE SEQUENCE [LARGE SCALE GENOMIC DNA]</scope>
    <source>
        <strain evidence="2 3">DSM 29481</strain>
    </source>
</reference>
<name>A0A4R3STL9_9FIRM</name>
<dbReference type="RefSeq" id="WP_132225849.1">
    <property type="nucleotide sequence ID" value="NZ_JANKBG010000041.1"/>
</dbReference>
<sequence>MAVYVMSDVHGLKDRYDRMMEKIHEEDTLYILGDVIDRGPDGIVILQDVMQRSNVKMLMGNHEYMMLQYYQALKDEKMDLYDKMLILDRWQRNHCQVTIAQFQKLTIKEQEEILSYLADLPLAYCDVHVQEQQYYLVHGYPCMQFQSGCVRMKDLEDTEVCVEDFVWERIEKDEAFFNDRCVILGHTPTLYLQDSRPYTIWTGNRSIEDAHVINIDCGCAANNAYTQLALLRLDDRKVFYF</sequence>
<dbReference type="GO" id="GO:0008803">
    <property type="term" value="F:bis(5'-nucleosyl)-tetraphosphatase (symmetrical) activity"/>
    <property type="evidence" value="ECO:0007669"/>
    <property type="project" value="TreeGrafter"/>
</dbReference>
<feature type="domain" description="Calcineurin-like phosphoesterase" evidence="1">
    <location>
        <begin position="1"/>
        <end position="200"/>
    </location>
</feature>
<dbReference type="Proteomes" id="UP000295773">
    <property type="component" value="Unassembled WGS sequence"/>
</dbReference>
<dbReference type="GO" id="GO:0016791">
    <property type="term" value="F:phosphatase activity"/>
    <property type="evidence" value="ECO:0007669"/>
    <property type="project" value="TreeGrafter"/>
</dbReference>
<dbReference type="InterPro" id="IPR029052">
    <property type="entry name" value="Metallo-depent_PP-like"/>
</dbReference>
<dbReference type="EMBL" id="SMBP01000039">
    <property type="protein sequence ID" value="TCU51872.1"/>
    <property type="molecule type" value="Genomic_DNA"/>
</dbReference>